<dbReference type="GO" id="GO:0046685">
    <property type="term" value="P:response to arsenic-containing substance"/>
    <property type="evidence" value="ECO:0007669"/>
    <property type="project" value="UniProtKB-KW"/>
</dbReference>
<keyword evidence="5" id="KW-1003">Cell membrane</keyword>
<dbReference type="InterPro" id="IPR000802">
    <property type="entry name" value="Arsenical_pump_ArsB"/>
</dbReference>
<comment type="similarity">
    <text evidence="3">Belongs to the CitM (TC 2.A.11) transporter family.</text>
</comment>
<gene>
    <name evidence="12" type="ORF">BW730_15695</name>
</gene>
<keyword evidence="8 10" id="KW-1133">Transmembrane helix</keyword>
<dbReference type="InterPro" id="IPR004680">
    <property type="entry name" value="Cit_transptr-like_dom"/>
</dbReference>
<evidence type="ECO:0000256" key="2">
    <source>
        <dbReference type="ARBA" id="ARBA00006433"/>
    </source>
</evidence>
<dbReference type="PRINTS" id="PR00758">
    <property type="entry name" value="ARSENICPUMP"/>
</dbReference>
<evidence type="ECO:0000256" key="6">
    <source>
        <dbReference type="ARBA" id="ARBA00022692"/>
    </source>
</evidence>
<dbReference type="PANTHER" id="PTHR43302:SF5">
    <property type="entry name" value="TRANSPORTER ARSB-RELATED"/>
    <property type="match status" value="1"/>
</dbReference>
<accession>A0A1Q2CRK0</accession>
<reference evidence="13" key="1">
    <citation type="submission" date="2017-02" db="EMBL/GenBank/DDBJ databases">
        <title>Tessaracoccus aquaemaris sp. nov., isolated from the intestine of a Korean rockfish, Sebastes schlegelii, in a marine aquaculture pond.</title>
        <authorList>
            <person name="Tak E.J."/>
            <person name="Bae J.-W."/>
        </authorList>
    </citation>
    <scope>NUCLEOTIDE SEQUENCE [LARGE SCALE GENOMIC DNA]</scope>
    <source>
        <strain evidence="13">NSG39</strain>
    </source>
</reference>
<feature type="transmembrane region" description="Helical" evidence="10">
    <location>
        <begin position="97"/>
        <end position="117"/>
    </location>
</feature>
<dbReference type="AlphaFoldDB" id="A0A1Q2CRK0"/>
<evidence type="ECO:0000256" key="4">
    <source>
        <dbReference type="ARBA" id="ARBA00022448"/>
    </source>
</evidence>
<protein>
    <submittedName>
        <fullName evidence="12">Arsenic transporter</fullName>
    </submittedName>
</protein>
<evidence type="ECO:0000259" key="11">
    <source>
        <dbReference type="Pfam" id="PF03600"/>
    </source>
</evidence>
<keyword evidence="13" id="KW-1185">Reference proteome</keyword>
<dbReference type="PANTHER" id="PTHR43302">
    <property type="entry name" value="TRANSPORTER ARSB-RELATED"/>
    <property type="match status" value="1"/>
</dbReference>
<dbReference type="GO" id="GO:0005886">
    <property type="term" value="C:plasma membrane"/>
    <property type="evidence" value="ECO:0007669"/>
    <property type="project" value="UniProtKB-SubCell"/>
</dbReference>
<keyword evidence="7" id="KW-0059">Arsenical resistance</keyword>
<dbReference type="OrthoDB" id="3284414at2"/>
<sequence>MPGSVAEALSIVVLVGVLAFAIARPRGLPEAVAAAPAALALCLFGIVGWSTAWEHVVAMAPTVAFLAGVLMLSWLCEAEGMFAAAGQWMARRARGRPVVLLGLVFVVASLTTAVLSLDATVVLLTPVIFVTTSRAGVRPRPQVYAAAHLSNSASLLLPVSNLTNLLALGASGVSFLTFAGLMAGPWLVAIAVEYVVFRFFFASDLSVRGVPREVVDDARMPRFALIVLCLTLVGFAVSSPLGIEPFWAAFAGVLAIAVKRLIRRQAAPGPLALGLVKAANPWFLLFVLGLAVVVQAVVAHGMADALRSFLPTGSDLPSLLLLVLIAAVLANLVNNLPAVLVLLPLVAHGGPLPVLTVLIGVNIGPNLTYVGSLATLLWRRIVADHDHESGLGEFTRLGALTVPISLVACTIALWAAAHVMGV</sequence>
<dbReference type="RefSeq" id="WP_077687078.1">
    <property type="nucleotide sequence ID" value="NZ_CP019606.1"/>
</dbReference>
<dbReference type="EMBL" id="CP019606">
    <property type="protein sequence ID" value="AQP48732.1"/>
    <property type="molecule type" value="Genomic_DNA"/>
</dbReference>
<feature type="transmembrane region" description="Helical" evidence="10">
    <location>
        <begin position="222"/>
        <end position="239"/>
    </location>
</feature>
<keyword evidence="6 10" id="KW-0812">Transmembrane</keyword>
<feature type="transmembrane region" description="Helical" evidence="10">
    <location>
        <begin position="397"/>
        <end position="417"/>
    </location>
</feature>
<evidence type="ECO:0000256" key="8">
    <source>
        <dbReference type="ARBA" id="ARBA00022989"/>
    </source>
</evidence>
<comment type="subcellular location">
    <subcellularLocation>
        <location evidence="1">Cell membrane</location>
        <topology evidence="1">Multi-pass membrane protein</topology>
    </subcellularLocation>
</comment>
<feature type="transmembrane region" description="Helical" evidence="10">
    <location>
        <begin position="355"/>
        <end position="377"/>
    </location>
</feature>
<evidence type="ECO:0000256" key="5">
    <source>
        <dbReference type="ARBA" id="ARBA00022475"/>
    </source>
</evidence>
<feature type="transmembrane region" description="Helical" evidence="10">
    <location>
        <begin position="319"/>
        <end position="343"/>
    </location>
</feature>
<feature type="domain" description="Citrate transporter-like" evidence="11">
    <location>
        <begin position="24"/>
        <end position="348"/>
    </location>
</feature>
<feature type="transmembrane region" description="Helical" evidence="10">
    <location>
        <begin position="56"/>
        <end position="76"/>
    </location>
</feature>
<dbReference type="KEGG" id="tes:BW730_15695"/>
<dbReference type="Pfam" id="PF03600">
    <property type="entry name" value="CitMHS"/>
    <property type="match status" value="1"/>
</dbReference>
<name>A0A1Q2CRK0_9ACTN</name>
<evidence type="ECO:0000256" key="1">
    <source>
        <dbReference type="ARBA" id="ARBA00004651"/>
    </source>
</evidence>
<evidence type="ECO:0000256" key="3">
    <source>
        <dbReference type="ARBA" id="ARBA00009843"/>
    </source>
</evidence>
<evidence type="ECO:0000256" key="9">
    <source>
        <dbReference type="ARBA" id="ARBA00023136"/>
    </source>
</evidence>
<feature type="transmembrane region" description="Helical" evidence="10">
    <location>
        <begin position="282"/>
        <end position="299"/>
    </location>
</feature>
<dbReference type="Proteomes" id="UP000188145">
    <property type="component" value="Chromosome"/>
</dbReference>
<evidence type="ECO:0000256" key="10">
    <source>
        <dbReference type="SAM" id="Phobius"/>
    </source>
</evidence>
<keyword evidence="4" id="KW-0813">Transport</keyword>
<evidence type="ECO:0000256" key="7">
    <source>
        <dbReference type="ARBA" id="ARBA00022849"/>
    </source>
</evidence>
<comment type="similarity">
    <text evidence="2">Belongs to the ArsB family.</text>
</comment>
<feature type="transmembrane region" description="Helical" evidence="10">
    <location>
        <begin position="31"/>
        <end position="50"/>
    </location>
</feature>
<dbReference type="STRING" id="1332264.BW730_15695"/>
<feature type="transmembrane region" description="Helical" evidence="10">
    <location>
        <begin position="6"/>
        <end position="24"/>
    </location>
</feature>
<evidence type="ECO:0000313" key="12">
    <source>
        <dbReference type="EMBL" id="AQP48732.1"/>
    </source>
</evidence>
<feature type="transmembrane region" description="Helical" evidence="10">
    <location>
        <begin position="175"/>
        <end position="201"/>
    </location>
</feature>
<organism evidence="12 13">
    <name type="scientific">Tessaracoccus aquimaris</name>
    <dbReference type="NCBI Taxonomy" id="1332264"/>
    <lineage>
        <taxon>Bacteria</taxon>
        <taxon>Bacillati</taxon>
        <taxon>Actinomycetota</taxon>
        <taxon>Actinomycetes</taxon>
        <taxon>Propionibacteriales</taxon>
        <taxon>Propionibacteriaceae</taxon>
        <taxon>Tessaracoccus</taxon>
    </lineage>
</organism>
<dbReference type="GO" id="GO:0015105">
    <property type="term" value="F:arsenite transmembrane transporter activity"/>
    <property type="evidence" value="ECO:0007669"/>
    <property type="project" value="InterPro"/>
</dbReference>
<keyword evidence="9 10" id="KW-0472">Membrane</keyword>
<proteinExistence type="inferred from homology"/>
<evidence type="ECO:0000313" key="13">
    <source>
        <dbReference type="Proteomes" id="UP000188145"/>
    </source>
</evidence>